<reference evidence="1 2" key="1">
    <citation type="submission" date="2024-01" db="EMBL/GenBank/DDBJ databases">
        <title>Genome insights into Plantactinospora veratri sp. nov.</title>
        <authorList>
            <person name="Wang L."/>
        </authorList>
    </citation>
    <scope>NUCLEOTIDE SEQUENCE [LARGE SCALE GENOMIC DNA]</scope>
    <source>
        <strain evidence="1 2">NEAU-FHS4</strain>
    </source>
</reference>
<protein>
    <recommendedName>
        <fullName evidence="3">Abi-like protein</fullName>
    </recommendedName>
</protein>
<organism evidence="1 2">
    <name type="scientific">Plantactinospora veratri</name>
    <dbReference type="NCBI Taxonomy" id="1436122"/>
    <lineage>
        <taxon>Bacteria</taxon>
        <taxon>Bacillati</taxon>
        <taxon>Actinomycetota</taxon>
        <taxon>Actinomycetes</taxon>
        <taxon>Micromonosporales</taxon>
        <taxon>Micromonosporaceae</taxon>
        <taxon>Plantactinospora</taxon>
    </lineage>
</organism>
<sequence length="208" mass="24139">MTSTDDNDDWIDGALSEARFAPYLADCDGDVAAGWHLYMWNIRASAAFYPLLHFVEITLRNALHRELGVRFGRADWWSVAPLNEHGQRLVKQAREKMSPRTPWKADDLVTELTFGFWVSLVSQTYDRTLWVPALHRAFPRYRGRRDALHAELKEALRLRNRVMHHEPIHRRDLMADHATIYRLLGYMSSGLAAAVRLVDQAPHVLRLR</sequence>
<evidence type="ECO:0000313" key="1">
    <source>
        <dbReference type="EMBL" id="MEE6309558.1"/>
    </source>
</evidence>
<dbReference type="RefSeq" id="WP_331209814.1">
    <property type="nucleotide sequence ID" value="NZ_JAZGQL010000017.1"/>
</dbReference>
<proteinExistence type="predicted"/>
<gene>
    <name evidence="1" type="ORF">V1634_22245</name>
</gene>
<keyword evidence="2" id="KW-1185">Reference proteome</keyword>
<accession>A0ABU7SHW9</accession>
<dbReference type="EMBL" id="JAZGQL010000017">
    <property type="protein sequence ID" value="MEE6309558.1"/>
    <property type="molecule type" value="Genomic_DNA"/>
</dbReference>
<comment type="caution">
    <text evidence="1">The sequence shown here is derived from an EMBL/GenBank/DDBJ whole genome shotgun (WGS) entry which is preliminary data.</text>
</comment>
<evidence type="ECO:0008006" key="3">
    <source>
        <dbReference type="Google" id="ProtNLM"/>
    </source>
</evidence>
<evidence type="ECO:0000313" key="2">
    <source>
        <dbReference type="Proteomes" id="UP001339911"/>
    </source>
</evidence>
<name>A0ABU7SHW9_9ACTN</name>
<dbReference type="Proteomes" id="UP001339911">
    <property type="component" value="Unassembled WGS sequence"/>
</dbReference>